<evidence type="ECO:0000313" key="3">
    <source>
        <dbReference type="Proteomes" id="UP000064967"/>
    </source>
</evidence>
<dbReference type="AlphaFoldDB" id="A0A0K1Q9H9"/>
<evidence type="ECO:0000313" key="2">
    <source>
        <dbReference type="EMBL" id="AKV02388.1"/>
    </source>
</evidence>
<dbReference type="EMBL" id="CP012333">
    <property type="protein sequence ID" value="AKV02388.1"/>
    <property type="molecule type" value="Genomic_DNA"/>
</dbReference>
<keyword evidence="2" id="KW-0378">Hydrolase</keyword>
<dbReference type="KEGG" id="llu:AKJ09_09051"/>
<name>A0A0K1Q9H9_9BACT</name>
<dbReference type="STRING" id="1391654.AKJ09_09051"/>
<dbReference type="SUPFAM" id="SSF53474">
    <property type="entry name" value="alpha/beta-Hydrolases"/>
    <property type="match status" value="1"/>
</dbReference>
<sequence length="340" mass="36692">MAAPVAWAAGRVLAHPVLPHAIAAPRRVLASSVGRISYYEDDGASGPPLVLLHGAAPTSSAYEVRGLFEAFRSERPVLAFDLPGYGFSEKRSEPFTREQYVHFIEDILADVSRRYGSTVDVIAIGLTGELAGRAVQRKARLVRSLSVIAPTGFDGPPSLTRAALVHARELAAKALDVPFLGAALHRAATAKPVLRAQLGRATRGRAAEELVRYTHAVSHQPSARFTILAAMTGALYDPAVVNDVYDVLGVHALFVHGDHPTCPPAVIDALVLRNSRFARVRIEGAHALPHVEQPFETASALRAFYATLSVKPQLRVIRGERVGRPFEGYRPRGSASHRHA</sequence>
<feature type="domain" description="AB hydrolase-1" evidence="1">
    <location>
        <begin position="49"/>
        <end position="299"/>
    </location>
</feature>
<dbReference type="InterPro" id="IPR000073">
    <property type="entry name" value="AB_hydrolase_1"/>
</dbReference>
<dbReference type="Proteomes" id="UP000064967">
    <property type="component" value="Chromosome"/>
</dbReference>
<reference evidence="2 3" key="1">
    <citation type="submission" date="2015-08" db="EMBL/GenBank/DDBJ databases">
        <authorList>
            <person name="Babu N.S."/>
            <person name="Beckwith C.J."/>
            <person name="Beseler K.G."/>
            <person name="Brison A."/>
            <person name="Carone J.V."/>
            <person name="Caskin T.P."/>
            <person name="Diamond M."/>
            <person name="Durham M.E."/>
            <person name="Foxe J.M."/>
            <person name="Go M."/>
            <person name="Henderson B.A."/>
            <person name="Jones I.B."/>
            <person name="McGettigan J.A."/>
            <person name="Micheletti S.J."/>
            <person name="Nasrallah M.E."/>
            <person name="Ortiz D."/>
            <person name="Piller C.R."/>
            <person name="Privatt S.R."/>
            <person name="Schneider S.L."/>
            <person name="Sharp S."/>
            <person name="Smith T.C."/>
            <person name="Stanton J.D."/>
            <person name="Ullery H.E."/>
            <person name="Wilson R.J."/>
            <person name="Serrano M.G."/>
            <person name="Buck G."/>
            <person name="Lee V."/>
            <person name="Wang Y."/>
            <person name="Carvalho R."/>
            <person name="Voegtly L."/>
            <person name="Shi R."/>
            <person name="Duckworth R."/>
            <person name="Johnson A."/>
            <person name="Loviza R."/>
            <person name="Walstead R."/>
            <person name="Shah Z."/>
            <person name="Kiflezghi M."/>
            <person name="Wade K."/>
            <person name="Ball S.L."/>
            <person name="Bradley K.W."/>
            <person name="Asai D.J."/>
            <person name="Bowman C.A."/>
            <person name="Russell D.A."/>
            <person name="Pope W.H."/>
            <person name="Jacobs-Sera D."/>
            <person name="Hendrix R.W."/>
            <person name="Hatfull G.F."/>
        </authorList>
    </citation>
    <scope>NUCLEOTIDE SEQUENCE [LARGE SCALE GENOMIC DNA]</scope>
    <source>
        <strain evidence="2 3">DSM 27648</strain>
    </source>
</reference>
<evidence type="ECO:0000259" key="1">
    <source>
        <dbReference type="Pfam" id="PF12697"/>
    </source>
</evidence>
<keyword evidence="3" id="KW-1185">Reference proteome</keyword>
<dbReference type="Pfam" id="PF12697">
    <property type="entry name" value="Abhydrolase_6"/>
    <property type="match status" value="1"/>
</dbReference>
<dbReference type="Gene3D" id="3.40.50.1820">
    <property type="entry name" value="alpha/beta hydrolase"/>
    <property type="match status" value="1"/>
</dbReference>
<gene>
    <name evidence="2" type="ORF">AKJ09_09051</name>
</gene>
<dbReference type="PANTHER" id="PTHR46438:SF2">
    <property type="entry name" value="ALPHA_BETA-HYDROLASES SUPERFAMILY PROTEIN"/>
    <property type="match status" value="1"/>
</dbReference>
<dbReference type="PANTHER" id="PTHR46438">
    <property type="entry name" value="ALPHA/BETA-HYDROLASES SUPERFAMILY PROTEIN"/>
    <property type="match status" value="1"/>
</dbReference>
<dbReference type="InterPro" id="IPR029058">
    <property type="entry name" value="AB_hydrolase_fold"/>
</dbReference>
<protein>
    <submittedName>
        <fullName evidence="2">Putative alpha/beta hydrolase</fullName>
    </submittedName>
</protein>
<accession>A0A0K1Q9H9</accession>
<proteinExistence type="predicted"/>
<organism evidence="2 3">
    <name type="scientific">Labilithrix luteola</name>
    <dbReference type="NCBI Taxonomy" id="1391654"/>
    <lineage>
        <taxon>Bacteria</taxon>
        <taxon>Pseudomonadati</taxon>
        <taxon>Myxococcota</taxon>
        <taxon>Polyangia</taxon>
        <taxon>Polyangiales</taxon>
        <taxon>Labilitrichaceae</taxon>
        <taxon>Labilithrix</taxon>
    </lineage>
</organism>
<dbReference type="GO" id="GO:0016787">
    <property type="term" value="F:hydrolase activity"/>
    <property type="evidence" value="ECO:0007669"/>
    <property type="project" value="UniProtKB-KW"/>
</dbReference>